<dbReference type="EMBL" id="AP006627">
    <property type="protein sequence ID" value="BAD62742.1"/>
    <property type="molecule type" value="Genomic_DNA"/>
</dbReference>
<dbReference type="STRING" id="66692.ABC0199"/>
<dbReference type="Proteomes" id="UP000001168">
    <property type="component" value="Chromosome"/>
</dbReference>
<proteinExistence type="predicted"/>
<dbReference type="NCBIfam" id="TIGR04032">
    <property type="entry name" value="toxin_SdpC"/>
    <property type="match status" value="1"/>
</dbReference>
<dbReference type="InterPro" id="IPR023888">
    <property type="entry name" value="SdpC-like"/>
</dbReference>
<name>Q5WLL3_SHOC1</name>
<evidence type="ECO:0000313" key="2">
    <source>
        <dbReference type="EMBL" id="BAD62742.1"/>
    </source>
</evidence>
<accession>Q5WLL3</accession>
<dbReference type="eggNOG" id="ENOG5030EJM">
    <property type="taxonomic scope" value="Bacteria"/>
</dbReference>
<evidence type="ECO:0000313" key="3">
    <source>
        <dbReference type="Proteomes" id="UP000001168"/>
    </source>
</evidence>
<protein>
    <recommendedName>
        <fullName evidence="4">Sporulation delaying protein family toxin</fullName>
    </recommendedName>
</protein>
<reference evidence="3" key="4">
    <citation type="submission" date="2003-10" db="EMBL/GenBank/DDBJ databases">
        <title>The complete genome sequence of the alkaliphilic Bacillus clausii KSM-K16.</title>
        <authorList>
            <person name="Takaki Y."/>
            <person name="Kageyama Y."/>
            <person name="Shimamura S."/>
            <person name="Suzuki H."/>
            <person name="Nishi S."/>
            <person name="Hatada Y."/>
            <person name="Kawai S."/>
            <person name="Ito S."/>
            <person name="Horikoshi K."/>
        </authorList>
    </citation>
    <scope>NUCLEOTIDE SEQUENCE [LARGE SCALE GENOMIC DNA]</scope>
    <source>
        <strain evidence="3">KSM-K16</strain>
    </source>
</reference>
<dbReference type="HOGENOM" id="CLU_112328_0_0_9"/>
<keyword evidence="3" id="KW-1185">Reference proteome</keyword>
<gene>
    <name evidence="2" type="ordered locus">ABC0199</name>
</gene>
<reference evidence="2 3" key="1">
    <citation type="journal article" date="1994" name="J. Ferment. Bioeng.">
        <title>Molecular cloning and nucleotide sequence of the gene for an alkaline protease from the alkalophilic Bacillus sp. KSM-K16.</title>
        <authorList>
            <person name="Hakamada Y."/>
            <person name="Kobayashi T."/>
            <person name="Hitomi J."/>
            <person name="Kawai S."/>
            <person name="Ito S."/>
        </authorList>
    </citation>
    <scope>NUCLEOTIDE SEQUENCE [LARGE SCALE GENOMIC DNA]</scope>
    <source>
        <strain evidence="2 3">KSM-K16</strain>
    </source>
</reference>
<evidence type="ECO:0000256" key="1">
    <source>
        <dbReference type="SAM" id="SignalP"/>
    </source>
</evidence>
<reference evidence="2 3" key="5">
    <citation type="journal article" date="2007" name="Extremophiles">
        <title>Intragenomic diversity of the V1 regions of 16S rRNA genes in high-alkaline protease-producing Bacillus clausii spp.</title>
        <authorList>
            <person name="Kageyama Y."/>
            <person name="Takaki Y."/>
            <person name="Shimamura S."/>
            <person name="Nishi S."/>
            <person name="Nogi Y."/>
            <person name="Uchimura K."/>
            <person name="Kobayashi T."/>
            <person name="Hitomi J."/>
            <person name="Ozaki K."/>
            <person name="Kawai S."/>
            <person name="Ito S."/>
            <person name="Horikoshi K."/>
        </authorList>
    </citation>
    <scope>NUCLEOTIDE SEQUENCE [LARGE SCALE GENOMIC DNA]</scope>
    <source>
        <strain evidence="2 3">KSM-K16</strain>
    </source>
</reference>
<dbReference type="RefSeq" id="WP_011245062.1">
    <property type="nucleotide sequence ID" value="NC_006582.1"/>
</dbReference>
<dbReference type="AlphaFoldDB" id="Q5WLL3"/>
<reference evidence="2 3" key="2">
    <citation type="journal article" date="1995" name="Appl. Microbiol. Biotechnol.">
        <title>Purification and properties of an alkaline protease from alkalophilic Bacillus sp. KSM-K16.</title>
        <authorList>
            <person name="Kobayashi T."/>
            <person name="Hakamada Y."/>
            <person name="Adachi S."/>
            <person name="Hitomi J."/>
            <person name="Yoshimatsu T."/>
            <person name="Koike K."/>
            <person name="Kawai S."/>
            <person name="Ito S."/>
        </authorList>
    </citation>
    <scope>NUCLEOTIDE SEQUENCE [LARGE SCALE GENOMIC DNA]</scope>
    <source>
        <strain evidence="2 3">KSM-K16</strain>
    </source>
</reference>
<dbReference type="OrthoDB" id="2906254at2"/>
<reference evidence="2 3" key="3">
    <citation type="journal article" date="1997" name="Protein Eng.">
        <title>High-resolution crystal structure of M-protease: phylogeny aided analysis of the high-alkaline adaptation mechanism.</title>
        <authorList>
            <person name="Shirai T."/>
            <person name="Suzuki A."/>
            <person name="Yamane T."/>
            <person name="Ashida T."/>
            <person name="Kobayashi T."/>
            <person name="Ito S."/>
        </authorList>
    </citation>
    <scope>NUCLEOTIDE SEQUENCE [LARGE SCALE GENOMIC DNA]</scope>
    <source>
        <strain evidence="2 3">KSM-K16</strain>
    </source>
</reference>
<feature type="signal peptide" evidence="1">
    <location>
        <begin position="1"/>
        <end position="23"/>
    </location>
</feature>
<evidence type="ECO:0008006" key="4">
    <source>
        <dbReference type="Google" id="ProtNLM"/>
    </source>
</evidence>
<dbReference type="KEGG" id="bcl:ABC0199"/>
<keyword evidence="1" id="KW-0732">Signal</keyword>
<organism evidence="2 3">
    <name type="scientific">Shouchella clausii (strain KSM-K16)</name>
    <name type="common">Alkalihalobacillus clausii</name>
    <dbReference type="NCBI Taxonomy" id="66692"/>
    <lineage>
        <taxon>Bacteria</taxon>
        <taxon>Bacillati</taxon>
        <taxon>Bacillota</taxon>
        <taxon>Bacilli</taxon>
        <taxon>Bacillales</taxon>
        <taxon>Bacillaceae</taxon>
        <taxon>Shouchella</taxon>
    </lineage>
</organism>
<feature type="chain" id="PRO_5004263638" description="Sporulation delaying protein family toxin" evidence="1">
    <location>
        <begin position="24"/>
        <end position="195"/>
    </location>
</feature>
<sequence length="195" mass="21430">MKKFLSVLMIFTILIGSFSFVQAQSIAGVNDITKFSGEEIFLGAVLGQGAFAENLKHLWVKEQYEHNNSEEVIAITNPIIAQMRQVDPAYFDTLEEVVYNKDYVKTKNLLDEGANMFLSLFKEVHGEMLDSPDTAQPNAIVAYLAVAVSLVVVYSHAAGLTFYLAAAAVGPGFNSNGTEFDNEQLIYEVVEAAHP</sequence>
<dbReference type="Pfam" id="PF26137">
    <property type="entry name" value="Toxin_SdpC"/>
    <property type="match status" value="1"/>
</dbReference>